<reference evidence="3 4" key="1">
    <citation type="submission" date="2019-08" db="EMBL/GenBank/DDBJ databases">
        <title>Draft genome sequences of two oriental melons (Cucumis melo L. var makuwa).</title>
        <authorList>
            <person name="Kwon S.-Y."/>
        </authorList>
    </citation>
    <scope>NUCLEOTIDE SEQUENCE [LARGE SCALE GENOMIC DNA]</scope>
    <source>
        <strain evidence="4">cv. Chang Bougi</strain>
        <strain evidence="3">cv. SW 3</strain>
        <tissue evidence="2">Leaf</tissue>
    </source>
</reference>
<name>A0A5D3BKH2_CUCMM</name>
<protein>
    <submittedName>
        <fullName evidence="2">Uncharacterized protein</fullName>
    </submittedName>
</protein>
<dbReference type="EMBL" id="SSTE01014509">
    <property type="protein sequence ID" value="KAA0045452.1"/>
    <property type="molecule type" value="Genomic_DNA"/>
</dbReference>
<evidence type="ECO:0000313" key="3">
    <source>
        <dbReference type="Proteomes" id="UP000321393"/>
    </source>
</evidence>
<organism evidence="2 4">
    <name type="scientific">Cucumis melo var. makuwa</name>
    <name type="common">Oriental melon</name>
    <dbReference type="NCBI Taxonomy" id="1194695"/>
    <lineage>
        <taxon>Eukaryota</taxon>
        <taxon>Viridiplantae</taxon>
        <taxon>Streptophyta</taxon>
        <taxon>Embryophyta</taxon>
        <taxon>Tracheophyta</taxon>
        <taxon>Spermatophyta</taxon>
        <taxon>Magnoliopsida</taxon>
        <taxon>eudicotyledons</taxon>
        <taxon>Gunneridae</taxon>
        <taxon>Pentapetalae</taxon>
        <taxon>rosids</taxon>
        <taxon>fabids</taxon>
        <taxon>Cucurbitales</taxon>
        <taxon>Cucurbitaceae</taxon>
        <taxon>Benincaseae</taxon>
        <taxon>Cucumis</taxon>
    </lineage>
</organism>
<evidence type="ECO:0000313" key="4">
    <source>
        <dbReference type="Proteomes" id="UP000321947"/>
    </source>
</evidence>
<dbReference type="Proteomes" id="UP000321947">
    <property type="component" value="Unassembled WGS sequence"/>
</dbReference>
<dbReference type="EMBL" id="SSTD01017070">
    <property type="protein sequence ID" value="TYK00253.1"/>
    <property type="molecule type" value="Genomic_DNA"/>
</dbReference>
<dbReference type="AlphaFoldDB" id="A0A5D3BKH2"/>
<evidence type="ECO:0000313" key="2">
    <source>
        <dbReference type="EMBL" id="TYK00253.1"/>
    </source>
</evidence>
<comment type="caution">
    <text evidence="2">The sequence shown here is derived from an EMBL/GenBank/DDBJ whole genome shotgun (WGS) entry which is preliminary data.</text>
</comment>
<proteinExistence type="predicted"/>
<gene>
    <name evidence="2" type="ORF">E5676_scaffold2460G00180</name>
    <name evidence="1" type="ORF">E6C27_scaffold1770G00080</name>
</gene>
<accession>A0A5D3BKH2</accession>
<evidence type="ECO:0000313" key="1">
    <source>
        <dbReference type="EMBL" id="KAA0045452.1"/>
    </source>
</evidence>
<dbReference type="Proteomes" id="UP000321393">
    <property type="component" value="Unassembled WGS sequence"/>
</dbReference>
<sequence length="134" mass="15487">MSFGVSEVTLEFRSVTESVVGTNSPLFGWIRLNVELNKEFSYISDRHRCTDVLCIVVMLLAYVVNWNSMSMDYEILMLYKVEVCYEDTSYELCRGGTKGLEISRVDCVYAVERCCKLNTTVMPNMDVMHKIDYM</sequence>